<evidence type="ECO:0000313" key="4">
    <source>
        <dbReference type="Proteomes" id="UP000002149"/>
    </source>
</evidence>
<organism evidence="3 4">
    <name type="scientific">Cryptococcus deneoformans (strain JEC21 / ATCC MYA-565)</name>
    <name type="common">Cryptococcus neoformans var. neoformans serotype D</name>
    <dbReference type="NCBI Taxonomy" id="214684"/>
    <lineage>
        <taxon>Eukaryota</taxon>
        <taxon>Fungi</taxon>
        <taxon>Dikarya</taxon>
        <taxon>Basidiomycota</taxon>
        <taxon>Agaricomycotina</taxon>
        <taxon>Tremellomycetes</taxon>
        <taxon>Tremellales</taxon>
        <taxon>Cryptococcaceae</taxon>
        <taxon>Cryptococcus</taxon>
        <taxon>Cryptococcus neoformans species complex</taxon>
    </lineage>
</organism>
<dbReference type="InParanoid" id="Q5KJI3"/>
<name>Q5KJI3_CRYD1</name>
<evidence type="ECO:0000313" key="3">
    <source>
        <dbReference type="EMBL" id="AAW42678.2"/>
    </source>
</evidence>
<feature type="coiled-coil region" evidence="1">
    <location>
        <begin position="655"/>
        <end position="801"/>
    </location>
</feature>
<dbReference type="PANTHER" id="PTHR45615:SF80">
    <property type="entry name" value="GRIP DOMAIN-CONTAINING PROTEIN"/>
    <property type="match status" value="1"/>
</dbReference>
<feature type="region of interest" description="Disordered" evidence="2">
    <location>
        <begin position="252"/>
        <end position="311"/>
    </location>
</feature>
<dbReference type="PaxDb" id="214684-Q5KJI3"/>
<accession>Q5KJI3</accession>
<feature type="region of interest" description="Disordered" evidence="2">
    <location>
        <begin position="404"/>
        <end position="451"/>
    </location>
</feature>
<feature type="compositionally biased region" description="Basic residues" evidence="2">
    <location>
        <begin position="105"/>
        <end position="118"/>
    </location>
</feature>
<feature type="region of interest" description="Disordered" evidence="2">
    <location>
        <begin position="471"/>
        <end position="528"/>
    </location>
</feature>
<reference evidence="3 4" key="1">
    <citation type="journal article" date="2005" name="Science">
        <title>The genome of the basidiomycetous yeast and human pathogen Cryptococcus neoformans.</title>
        <authorList>
            <person name="Loftus B.J."/>
            <person name="Fung E."/>
            <person name="Roncaglia P."/>
            <person name="Rowley D."/>
            <person name="Amedeo P."/>
            <person name="Bruno D."/>
            <person name="Vamathevan J."/>
            <person name="Miranda M."/>
            <person name="Anderson I.J."/>
            <person name="Fraser J.A."/>
            <person name="Allen J.E."/>
            <person name="Bosdet I.E."/>
            <person name="Brent M.R."/>
            <person name="Chiu R."/>
            <person name="Doering T.L."/>
            <person name="Donlin M.J."/>
            <person name="D'Souza C.A."/>
            <person name="Fox D.S."/>
            <person name="Grinberg V."/>
            <person name="Fu J."/>
            <person name="Fukushima M."/>
            <person name="Haas B.J."/>
            <person name="Huang J.C."/>
            <person name="Janbon G."/>
            <person name="Jones S.J."/>
            <person name="Koo H.L."/>
            <person name="Krzywinski M.I."/>
            <person name="Kwon-Chung J.K."/>
            <person name="Lengeler K.B."/>
            <person name="Maiti R."/>
            <person name="Marra M.A."/>
            <person name="Marra R.E."/>
            <person name="Mathewson C.A."/>
            <person name="Mitchell T.G."/>
            <person name="Pertea M."/>
            <person name="Riggs F.R."/>
            <person name="Salzberg S.L."/>
            <person name="Schein J.E."/>
            <person name="Shvartsbeyn A."/>
            <person name="Shin H."/>
            <person name="Shumway M."/>
            <person name="Specht C.A."/>
            <person name="Suh B.B."/>
            <person name="Tenney A."/>
            <person name="Utterback T.R."/>
            <person name="Wickes B.L."/>
            <person name="Wortman J.R."/>
            <person name="Wye N.H."/>
            <person name="Kronstad J.W."/>
            <person name="Lodge J.K."/>
            <person name="Heitman J."/>
            <person name="Davis R.W."/>
            <person name="Fraser C.M."/>
            <person name="Hyman R.W."/>
        </authorList>
    </citation>
    <scope>NUCLEOTIDE SEQUENCE [LARGE SCALE GENOMIC DNA]</scope>
    <source>
        <strain evidence="4">JEC21 / ATCC MYA-565</strain>
    </source>
</reference>
<dbReference type="GeneID" id="3256749"/>
<feature type="compositionally biased region" description="Polar residues" evidence="2">
    <location>
        <begin position="15"/>
        <end position="24"/>
    </location>
</feature>
<dbReference type="RefSeq" id="XP_024512557.1">
    <property type="nucleotide sequence ID" value="XM_024656882.1"/>
</dbReference>
<keyword evidence="1" id="KW-0175">Coiled coil</keyword>
<gene>
    <name evidence="3" type="ordered locus">CNC06450</name>
</gene>
<feature type="compositionally biased region" description="Polar residues" evidence="2">
    <location>
        <begin position="588"/>
        <end position="598"/>
    </location>
</feature>
<feature type="compositionally biased region" description="Polar residues" evidence="2">
    <location>
        <begin position="404"/>
        <end position="419"/>
    </location>
</feature>
<evidence type="ECO:0000256" key="1">
    <source>
        <dbReference type="SAM" id="Coils"/>
    </source>
</evidence>
<dbReference type="HOGENOM" id="CLU_253830_0_0_1"/>
<feature type="region of interest" description="Disordered" evidence="2">
    <location>
        <begin position="1"/>
        <end position="66"/>
    </location>
</feature>
<keyword evidence="4" id="KW-1185">Reference proteome</keyword>
<dbReference type="VEuPathDB" id="FungiDB:CNC06450"/>
<protein>
    <submittedName>
        <fullName evidence="3">ER to Golgi transport-related protein, putative</fullName>
    </submittedName>
</protein>
<feature type="coiled-coil region" evidence="1">
    <location>
        <begin position="1156"/>
        <end position="1183"/>
    </location>
</feature>
<feature type="region of interest" description="Disordered" evidence="2">
    <location>
        <begin position="547"/>
        <end position="603"/>
    </location>
</feature>
<feature type="compositionally biased region" description="Polar residues" evidence="2">
    <location>
        <begin position="547"/>
        <end position="578"/>
    </location>
</feature>
<dbReference type="KEGG" id="cne:CNC06450"/>
<feature type="compositionally biased region" description="Polar residues" evidence="2">
    <location>
        <begin position="289"/>
        <end position="308"/>
    </location>
</feature>
<dbReference type="eggNOG" id="ENOG502SDST">
    <property type="taxonomic scope" value="Eukaryota"/>
</dbReference>
<feature type="coiled-coil region" evidence="1">
    <location>
        <begin position="931"/>
        <end position="1116"/>
    </location>
</feature>
<feature type="compositionally biased region" description="Polar residues" evidence="2">
    <location>
        <begin position="476"/>
        <end position="486"/>
    </location>
</feature>
<sequence>MDIFSRLNPFHRPNSAISRNTPTPFSARARPSSSLESGNVYPTPEATPSPSLDVYHQPDRELGRHTPTFYHETPVTLKGDHSRSQSLLRNLAHHSSLSTLTSKSTRGKKKGGKRKRIHLMADAHHPYGDGSEVNDSEPQQRLTPTPGAGKLKKGSLKQSKSLPRNMRLSGEFQLPDDLPPLPSSAKYDVLNRPQASAVISHPGNISSFKPQCTALRDNSVTPTPEITVYHDCSGTPESVKLRMRFELDWTSTYSGSPSRRRHNSFDERASPLDSLTPRAQSIRHRSSPPKASSSTTLHEFTYSQTQQHPHPVPRIQEQRILAQSLYADSTTFFGPDDMLPITESGNTISNEEPKSLDMLRDEEKLHKVTPGDSKNNLLNEVFVDGRECCKDAEWVFSRDLYESPSASSESTHNTPSSHCLSPERPSSAHRRAESSPSPGQKSRDAFFKAAKRSSSPFEIKLSPHVTRRMSLDAFGTPTNPSSYSHNNSDKIEELADPTESCESYDWHQAEEAETEKPPSQMYDTSQDEISTGEHPLAAFRGTELSTIMESSSSRCNESLNMSSEPSRYSPIQSHSSLPRPSWDPFSNREWQQPSTPNLTADGLPIFNSMSPTSPLLHKKYMSAPPLVGVSPQLLDAHLEHSQSLKDQIRASSVMMEVLKSEVAEMKKRLADEAHERDELIEFAEGRVMDLEEAQRQCDAKDQVLEQLRQAMTVNEHMVGELRDDKLFYEERCDSLERENDALLAAKEETIQACIEMESENDELKRELSKIREENDKLQKDKEEAKVNTQALQTEMRFIESKMSNLEGVEGLLRDREAEVVGLRGGQERMWELEQHLENRDKRIAERDRTIHALKKSLDTARLESLNRVEAATEELKTSVQLISDKEEIISGLISKLSIQEEYSQSTKLALIAKEEEVNQLTPRLNSISEKHHEDAEMILQLRNQLEKLEAEKQANDFEAEERLSKHAEETQTWKQEREELSTKLSDLMEQVTSAVNECARYKLVLIQKERTIDELTEKLRLIRFEIDERHFESQEEIHRLKSQIEEQTKNAAEIEMGSIQTSRMLASYLEGKRLWEEEKEELYERLNRHIDETGIVEDLQVQIKELFFQLQVAKDECEVHKASAAQKSNLIMSQDTELAQLRHIVKEFEDSSEEVRSAIDRRAKGYEREVANLHEQVEGLQYQLSHNNSALRSAVLEAESNKVLSKDTKWRVDRYLTEIDGLKLEETKLRTHVEQLRMESAMDEVKRIELERKVAKIEQEKELLNVALESKQTEVALLQRKEKHRSIASPSFNSAKASHSSQLSVSALRLPATPTPSSDINNTPLTGLLATSISSATSTRKDMAASKLNAVSRLPLGASNRHNRVSDGSRVIPVKVTGEAEYRGKKVARRTSLPMLARSQSASGRKVAQ</sequence>
<dbReference type="OrthoDB" id="2591140at2759"/>
<dbReference type="PANTHER" id="PTHR45615">
    <property type="entry name" value="MYOSIN HEAVY CHAIN, NON-MUSCLE"/>
    <property type="match status" value="1"/>
</dbReference>
<feature type="coiled-coil region" evidence="1">
    <location>
        <begin position="1238"/>
        <end position="1281"/>
    </location>
</feature>
<dbReference type="Proteomes" id="UP000002149">
    <property type="component" value="Chromosome 3"/>
</dbReference>
<dbReference type="STRING" id="214684.Q5KJI3"/>
<feature type="region of interest" description="Disordered" evidence="2">
    <location>
        <begin position="91"/>
        <end position="162"/>
    </location>
</feature>
<feature type="compositionally biased region" description="Low complexity" evidence="2">
    <location>
        <begin position="95"/>
        <end position="104"/>
    </location>
</feature>
<feature type="compositionally biased region" description="Basic and acidic residues" evidence="2">
    <location>
        <begin position="504"/>
        <end position="516"/>
    </location>
</feature>
<dbReference type="EMBL" id="AE017343">
    <property type="protein sequence ID" value="AAW42678.2"/>
    <property type="molecule type" value="Genomic_DNA"/>
</dbReference>
<evidence type="ECO:0000256" key="2">
    <source>
        <dbReference type="SAM" id="MobiDB-lite"/>
    </source>
</evidence>
<proteinExistence type="predicted"/>